<evidence type="ECO:0000313" key="4">
    <source>
        <dbReference type="Proteomes" id="UP000297907"/>
    </source>
</evidence>
<evidence type="ECO:0000313" key="3">
    <source>
        <dbReference type="EMBL" id="TFC01006.1"/>
    </source>
</evidence>
<keyword evidence="2" id="KW-0472">Membrane</keyword>
<keyword evidence="2" id="KW-0812">Transmembrane</keyword>
<organism evidence="3 4">
    <name type="scientific">Cryobacterium adonitolivorans</name>
    <dbReference type="NCBI Taxonomy" id="1259189"/>
    <lineage>
        <taxon>Bacteria</taxon>
        <taxon>Bacillati</taxon>
        <taxon>Actinomycetota</taxon>
        <taxon>Actinomycetes</taxon>
        <taxon>Micrococcales</taxon>
        <taxon>Microbacteriaceae</taxon>
        <taxon>Cryobacterium</taxon>
    </lineage>
</organism>
<dbReference type="EMBL" id="SOFL01000036">
    <property type="protein sequence ID" value="TFC01006.1"/>
    <property type="molecule type" value="Genomic_DNA"/>
</dbReference>
<evidence type="ECO:0000256" key="2">
    <source>
        <dbReference type="SAM" id="Phobius"/>
    </source>
</evidence>
<sequence>MSDPDLSVDPARASAPSADGAGDGSQTPRQPSTRGIRSVVFGTLVAVFAPLAGFLGGTIVGSTGSMTELDPLFVWLFLGLIVGGAGAILAIVGALRWIRANHVP</sequence>
<gene>
    <name evidence="3" type="ORF">E3O42_11000</name>
</gene>
<keyword evidence="4" id="KW-1185">Reference proteome</keyword>
<feature type="transmembrane region" description="Helical" evidence="2">
    <location>
        <begin position="72"/>
        <end position="98"/>
    </location>
</feature>
<protein>
    <submittedName>
        <fullName evidence="3">Uncharacterized protein</fullName>
    </submittedName>
</protein>
<accession>A0A4R8W5U9</accession>
<dbReference type="OrthoDB" id="5119626at2"/>
<feature type="region of interest" description="Disordered" evidence="1">
    <location>
        <begin position="1"/>
        <end position="33"/>
    </location>
</feature>
<comment type="caution">
    <text evidence="3">The sequence shown here is derived from an EMBL/GenBank/DDBJ whole genome shotgun (WGS) entry which is preliminary data.</text>
</comment>
<proteinExistence type="predicted"/>
<dbReference type="RefSeq" id="WP_134453986.1">
    <property type="nucleotide sequence ID" value="NZ_SOFL01000036.1"/>
</dbReference>
<dbReference type="Proteomes" id="UP000297907">
    <property type="component" value="Unassembled WGS sequence"/>
</dbReference>
<name>A0A4R8W5U9_9MICO</name>
<feature type="transmembrane region" description="Helical" evidence="2">
    <location>
        <begin position="39"/>
        <end position="60"/>
    </location>
</feature>
<evidence type="ECO:0000256" key="1">
    <source>
        <dbReference type="SAM" id="MobiDB-lite"/>
    </source>
</evidence>
<dbReference type="AlphaFoldDB" id="A0A4R8W5U9"/>
<feature type="compositionally biased region" description="Low complexity" evidence="1">
    <location>
        <begin position="9"/>
        <end position="20"/>
    </location>
</feature>
<keyword evidence="2" id="KW-1133">Transmembrane helix</keyword>
<reference evidence="3 4" key="1">
    <citation type="submission" date="2019-03" db="EMBL/GenBank/DDBJ databases">
        <title>Genomics of glacier-inhabiting Cryobacterium strains.</title>
        <authorList>
            <person name="Liu Q."/>
            <person name="Xin Y.-H."/>
        </authorList>
    </citation>
    <scope>NUCLEOTIDE SEQUENCE [LARGE SCALE GENOMIC DNA]</scope>
    <source>
        <strain evidence="3 4">RHLS22-1</strain>
    </source>
</reference>